<sequence>IATQQRERRVEKEDPPTTQAGSAVARSSRPLSCKQSSEDQGRQKFDNQRMKAVPS</sequence>
<reference evidence="1" key="1">
    <citation type="journal article" date="2021" name="New Phytol.">
        <title>Evolutionary innovations through gain and loss of genes in the ectomycorrhizal Boletales.</title>
        <authorList>
            <person name="Wu G."/>
            <person name="Miyauchi S."/>
            <person name="Morin E."/>
            <person name="Kuo A."/>
            <person name="Drula E."/>
            <person name="Varga T."/>
            <person name="Kohler A."/>
            <person name="Feng B."/>
            <person name="Cao Y."/>
            <person name="Lipzen A."/>
            <person name="Daum C."/>
            <person name="Hundley H."/>
            <person name="Pangilinan J."/>
            <person name="Johnson J."/>
            <person name="Barry K."/>
            <person name="LaButti K."/>
            <person name="Ng V."/>
            <person name="Ahrendt S."/>
            <person name="Min B."/>
            <person name="Choi I.G."/>
            <person name="Park H."/>
            <person name="Plett J.M."/>
            <person name="Magnuson J."/>
            <person name="Spatafora J.W."/>
            <person name="Nagy L.G."/>
            <person name="Henrissat B."/>
            <person name="Grigoriev I.V."/>
            <person name="Yang Z.L."/>
            <person name="Xu J."/>
            <person name="Martin F.M."/>
        </authorList>
    </citation>
    <scope>NUCLEOTIDE SEQUENCE</scope>
    <source>
        <strain evidence="1">KUC20120723A-06</strain>
    </source>
</reference>
<comment type="caution">
    <text evidence="1">The sequence shown here is derived from an EMBL/GenBank/DDBJ whole genome shotgun (WGS) entry which is preliminary data.</text>
</comment>
<organism evidence="1 2">
    <name type="scientific">Leucogyrophana mollusca</name>
    <dbReference type="NCBI Taxonomy" id="85980"/>
    <lineage>
        <taxon>Eukaryota</taxon>
        <taxon>Fungi</taxon>
        <taxon>Dikarya</taxon>
        <taxon>Basidiomycota</taxon>
        <taxon>Agaricomycotina</taxon>
        <taxon>Agaricomycetes</taxon>
        <taxon>Agaricomycetidae</taxon>
        <taxon>Boletales</taxon>
        <taxon>Boletales incertae sedis</taxon>
        <taxon>Leucogyrophana</taxon>
    </lineage>
</organism>
<proteinExistence type="predicted"/>
<name>A0ACB8B1V3_9AGAM</name>
<feature type="non-terminal residue" evidence="1">
    <location>
        <position position="1"/>
    </location>
</feature>
<evidence type="ECO:0000313" key="1">
    <source>
        <dbReference type="EMBL" id="KAH7918677.1"/>
    </source>
</evidence>
<protein>
    <submittedName>
        <fullName evidence="1">Uncharacterized protein</fullName>
    </submittedName>
</protein>
<dbReference type="Proteomes" id="UP000790709">
    <property type="component" value="Unassembled WGS sequence"/>
</dbReference>
<evidence type="ECO:0000313" key="2">
    <source>
        <dbReference type="Proteomes" id="UP000790709"/>
    </source>
</evidence>
<gene>
    <name evidence="1" type="ORF">BV22DRAFT_1024216</name>
</gene>
<dbReference type="EMBL" id="MU266751">
    <property type="protein sequence ID" value="KAH7918677.1"/>
    <property type="molecule type" value="Genomic_DNA"/>
</dbReference>
<keyword evidence="2" id="KW-1185">Reference proteome</keyword>
<accession>A0ACB8B1V3</accession>